<comment type="caution">
    <text evidence="13">The sequence shown here is derived from an EMBL/GenBank/DDBJ whole genome shotgun (WGS) entry which is preliminary data.</text>
</comment>
<dbReference type="EMBL" id="VSWD01000007">
    <property type="protein sequence ID" value="KAK3097484.1"/>
    <property type="molecule type" value="Genomic_DNA"/>
</dbReference>
<evidence type="ECO:0000256" key="10">
    <source>
        <dbReference type="ARBA" id="ARBA00063116"/>
    </source>
</evidence>
<evidence type="ECO:0000256" key="8">
    <source>
        <dbReference type="ARBA" id="ARBA00023242"/>
    </source>
</evidence>
<evidence type="ECO:0000313" key="14">
    <source>
        <dbReference type="Proteomes" id="UP001186944"/>
    </source>
</evidence>
<dbReference type="Proteomes" id="UP001186944">
    <property type="component" value="Unassembled WGS sequence"/>
</dbReference>
<dbReference type="InterPro" id="IPR013598">
    <property type="entry name" value="Exportin-1/Importin-b-like"/>
</dbReference>
<dbReference type="InterPro" id="IPR058537">
    <property type="entry name" value="TPR_TNPO3_IPO13_4th"/>
</dbReference>
<dbReference type="Pfam" id="PF03810">
    <property type="entry name" value="IBN_N"/>
    <property type="match status" value="1"/>
</dbReference>
<dbReference type="AlphaFoldDB" id="A0AA89BWZ1"/>
<dbReference type="GO" id="GO:0006606">
    <property type="term" value="P:protein import into nucleus"/>
    <property type="evidence" value="ECO:0007669"/>
    <property type="project" value="TreeGrafter"/>
</dbReference>
<dbReference type="SMART" id="SM00913">
    <property type="entry name" value="IBN_N"/>
    <property type="match status" value="1"/>
</dbReference>
<dbReference type="Gene3D" id="1.25.10.10">
    <property type="entry name" value="Leucine-rich Repeat Variant"/>
    <property type="match status" value="1"/>
</dbReference>
<dbReference type="Pfam" id="PF08389">
    <property type="entry name" value="Xpo1"/>
    <property type="match status" value="1"/>
</dbReference>
<comment type="subunit">
    <text evidence="10">Interacts with (GTP-bound) Ran. Interacts with (phosphorylated) SFRS1 and SFRS2; leading to their nuclear import. Interacts with NUP62. Interacts with RBM4. Interacts with CPSF6, promoting its nuclear import.</text>
</comment>
<comment type="function">
    <text evidence="9">Importin, which transports target proteins into the nucleus. Specifically mediates the nuclear import of splicing factor serine/arginine (SR) proteins, such as RBM4, SFRS1 and SFRS2, by recognizing phosphorylated SR domains. Also mediates the nuclear import of serine/arginine (SR) protein CPSF6, independently of CPSF6 phosphorylation. The nuclear import process is regulated by the small GTPase Ran that partitions between cytoplasm and nucleus in the predominantly GDP- and GTP-bound form, respectively. Importin associates with target cargo proteins in the cytoplasm, and the competitive binding of GTP-bound Ran induces the release of cargos in the nucleus.</text>
</comment>
<evidence type="ECO:0000256" key="11">
    <source>
        <dbReference type="ARBA" id="ARBA00067328"/>
    </source>
</evidence>
<keyword evidence="4" id="KW-0963">Cytoplasm</keyword>
<dbReference type="InterPro" id="IPR011989">
    <property type="entry name" value="ARM-like"/>
</dbReference>
<evidence type="ECO:0000313" key="13">
    <source>
        <dbReference type="EMBL" id="KAK3097484.1"/>
    </source>
</evidence>
<sequence length="1064" mass="119627">MESEPSLETVHQALQALYNNPDIHGKEKASVWLGELQRSVYAWQVSDHLLRLNQSLESSYFAAQTMRTKIQYAFHELPAASHNSLRDSLLEHVSKLNADTQPIILTQLSLALADLALQLATWKDSTMDLVQKFGSNPQQLPFLLEVLTVLPEEVNSRSLRLGANRRTEVTQELEKAAPTVLQLLTHCVESQDCDEKTQVKVFRCLGSWFSLGVIPDTAIVSSKLLMAPFQALANPQCSNSLHEAASDCICSALYCCEDLEKHMQLATAFYHGVLTLPEAYHMSVAMEDMDKSINYCRVFTELAESLLEVMVTAPNHGLGDLTILELLLTCVGHHLYEVAEITFNFWYRMSEELYKSKNESLTEVFKPYIQRLIVSLCHHCQMDTDHEGIPSHTDDFGEFRLRVSELIKDVIFIVGSSSCFTQMFENLKSQSDSTSWDVTEASLFIMTAVAKNILPDENEIVPQVVKAILSIPNTVHIAVRHTSIALFGELSEWIEVHPDYLDPILQFLLAGLQEPKLSTAAANALQSISTTCRTQMVEHFGGLVQIVSAMDTFSLSNEAAIGLLKGAATILGKLPQDKVTDGLRQLCSFQLTPLNKLIAEAANNPKQGSTTDPTVWLDRLAAIFRHTNPEMTNGQIHPCQPVINEIWPVLSQACDKYQQDVRIIERCCRCIRFAIRCLGKSSASLLTPLVTQMITLYQMHQHSCFLYLGSILVDEYGMEHSCQPGLLNMLEAFCVPTFKVLEEHNGLRNHPDTVDDLFRLCLRFVQQAPLPYLQCKMAKPILCCAIAACSLDHKDANASVMKYLSDFLTCATKKEDKDDFQTRQSIVKSLLHDHGQALVHALINACIFCLPTFMTIDLGEVIYEIMQIDRPQFCRWLETTLKALPTENSGGAVTATHKQLTDFHKAVTRYIDDVLSINNPKFADYLSSIYPSELEVKETTETNNSASYLNIMLSYDTDGQMNTSLYDKRDDFSFSITNFPFLSSNIPSSQSYGVFISQLIRYARASTKYTDFVLRARRLSDKLLSQGYVCDRLTSSLRKFYGRCGELVIHYDVPLSRMVDDILS</sequence>
<proteinExistence type="predicted"/>
<keyword evidence="7" id="KW-0007">Acetylation</keyword>
<dbReference type="GO" id="GO:0005635">
    <property type="term" value="C:nuclear envelope"/>
    <property type="evidence" value="ECO:0007669"/>
    <property type="project" value="UniProtKB-SubCell"/>
</dbReference>
<evidence type="ECO:0000256" key="5">
    <source>
        <dbReference type="ARBA" id="ARBA00022553"/>
    </source>
</evidence>
<keyword evidence="6" id="KW-0653">Protein transport</keyword>
<dbReference type="PANTHER" id="PTHR12363:SF42">
    <property type="entry name" value="TRANSPORTIN-3"/>
    <property type="match status" value="1"/>
</dbReference>
<reference evidence="13" key="1">
    <citation type="submission" date="2019-08" db="EMBL/GenBank/DDBJ databases">
        <title>The improved chromosome-level genome for the pearl oyster Pinctada fucata martensii using PacBio sequencing and Hi-C.</title>
        <authorList>
            <person name="Zheng Z."/>
        </authorList>
    </citation>
    <scope>NUCLEOTIDE SEQUENCE</scope>
    <source>
        <strain evidence="13">ZZ-2019</strain>
        <tissue evidence="13">Adductor muscle</tissue>
    </source>
</reference>
<dbReference type="InterPro" id="IPR051345">
    <property type="entry name" value="Importin_beta-like_NTR"/>
</dbReference>
<evidence type="ECO:0000256" key="1">
    <source>
        <dbReference type="ARBA" id="ARBA00004259"/>
    </source>
</evidence>
<feature type="domain" description="Importin N-terminal" evidence="12">
    <location>
        <begin position="29"/>
        <end position="95"/>
    </location>
</feature>
<dbReference type="GO" id="GO:0005737">
    <property type="term" value="C:cytoplasm"/>
    <property type="evidence" value="ECO:0007669"/>
    <property type="project" value="UniProtKB-SubCell"/>
</dbReference>
<keyword evidence="3" id="KW-0813">Transport</keyword>
<evidence type="ECO:0000256" key="9">
    <source>
        <dbReference type="ARBA" id="ARBA00060097"/>
    </source>
</evidence>
<evidence type="ECO:0000256" key="6">
    <source>
        <dbReference type="ARBA" id="ARBA00022927"/>
    </source>
</evidence>
<evidence type="ECO:0000256" key="7">
    <source>
        <dbReference type="ARBA" id="ARBA00022990"/>
    </source>
</evidence>
<evidence type="ECO:0000256" key="4">
    <source>
        <dbReference type="ARBA" id="ARBA00022490"/>
    </source>
</evidence>
<dbReference type="InterPro" id="IPR001494">
    <property type="entry name" value="Importin-beta_N"/>
</dbReference>
<dbReference type="Pfam" id="PF24139">
    <property type="entry name" value="TPR_TNPO3_IPO13_4th"/>
    <property type="match status" value="1"/>
</dbReference>
<evidence type="ECO:0000259" key="12">
    <source>
        <dbReference type="SMART" id="SM00913"/>
    </source>
</evidence>
<dbReference type="InterPro" id="IPR057942">
    <property type="entry name" value="TPR_TNPO3_IPO13_3rd"/>
</dbReference>
<dbReference type="Pfam" id="PF24140">
    <property type="entry name" value="TPR_TNPO3_IPO13_3rd"/>
    <property type="match status" value="1"/>
</dbReference>
<dbReference type="FunFam" id="1.25.10.10:FF:000079">
    <property type="entry name" value="transportin-3 isoform X1"/>
    <property type="match status" value="1"/>
</dbReference>
<protein>
    <recommendedName>
        <fullName evidence="11">Transportin-3</fullName>
    </recommendedName>
</protein>
<dbReference type="Pfam" id="PF24138">
    <property type="entry name" value="TPR_TNPO3_IPO13_2nd"/>
    <property type="match status" value="1"/>
</dbReference>
<dbReference type="PANTHER" id="PTHR12363">
    <property type="entry name" value="TRANSPORTIN 3 AND IMPORTIN 13"/>
    <property type="match status" value="1"/>
</dbReference>
<keyword evidence="5" id="KW-0597">Phosphoprotein</keyword>
<keyword evidence="14" id="KW-1185">Reference proteome</keyword>
<accession>A0AA89BWZ1</accession>
<comment type="subcellular location">
    <subcellularLocation>
        <location evidence="2">Cytoplasm</location>
    </subcellularLocation>
    <subcellularLocation>
        <location evidence="1">Nucleus envelope</location>
    </subcellularLocation>
</comment>
<name>A0AA89BWZ1_PINIB</name>
<gene>
    <name evidence="13" type="ORF">FSP39_010037</name>
</gene>
<organism evidence="13 14">
    <name type="scientific">Pinctada imbricata</name>
    <name type="common">Atlantic pearl-oyster</name>
    <name type="synonym">Pinctada martensii</name>
    <dbReference type="NCBI Taxonomy" id="66713"/>
    <lineage>
        <taxon>Eukaryota</taxon>
        <taxon>Metazoa</taxon>
        <taxon>Spiralia</taxon>
        <taxon>Lophotrochozoa</taxon>
        <taxon>Mollusca</taxon>
        <taxon>Bivalvia</taxon>
        <taxon>Autobranchia</taxon>
        <taxon>Pteriomorphia</taxon>
        <taxon>Pterioida</taxon>
        <taxon>Pterioidea</taxon>
        <taxon>Pteriidae</taxon>
        <taxon>Pinctada</taxon>
    </lineage>
</organism>
<keyword evidence="8" id="KW-0539">Nucleus</keyword>
<dbReference type="InterPro" id="IPR057941">
    <property type="entry name" value="TPR_TNPO3_IPO13_2nd"/>
</dbReference>
<evidence type="ECO:0000256" key="3">
    <source>
        <dbReference type="ARBA" id="ARBA00022448"/>
    </source>
</evidence>
<dbReference type="InterPro" id="IPR016024">
    <property type="entry name" value="ARM-type_fold"/>
</dbReference>
<dbReference type="GO" id="GO:0031267">
    <property type="term" value="F:small GTPase binding"/>
    <property type="evidence" value="ECO:0007669"/>
    <property type="project" value="InterPro"/>
</dbReference>
<dbReference type="SUPFAM" id="SSF48371">
    <property type="entry name" value="ARM repeat"/>
    <property type="match status" value="1"/>
</dbReference>
<evidence type="ECO:0000256" key="2">
    <source>
        <dbReference type="ARBA" id="ARBA00004496"/>
    </source>
</evidence>